<proteinExistence type="predicted"/>
<evidence type="ECO:0000256" key="4">
    <source>
        <dbReference type="SAM" id="Coils"/>
    </source>
</evidence>
<feature type="compositionally biased region" description="Basic residues" evidence="5">
    <location>
        <begin position="356"/>
        <end position="368"/>
    </location>
</feature>
<feature type="compositionally biased region" description="Basic and acidic residues" evidence="5">
    <location>
        <begin position="314"/>
        <end position="337"/>
    </location>
</feature>
<dbReference type="PROSITE" id="PS51319">
    <property type="entry name" value="TFIIS_N"/>
    <property type="match status" value="1"/>
</dbReference>
<dbReference type="InterPro" id="IPR035441">
    <property type="entry name" value="TFIIS/LEDGF_dom_sf"/>
</dbReference>
<organism evidence="7 8">
    <name type="scientific">Dinoponera quadriceps</name>
    <name type="common">South American ant</name>
    <dbReference type="NCBI Taxonomy" id="609295"/>
    <lineage>
        <taxon>Eukaryota</taxon>
        <taxon>Metazoa</taxon>
        <taxon>Ecdysozoa</taxon>
        <taxon>Arthropoda</taxon>
        <taxon>Hexapoda</taxon>
        <taxon>Insecta</taxon>
        <taxon>Pterygota</taxon>
        <taxon>Neoptera</taxon>
        <taxon>Endopterygota</taxon>
        <taxon>Hymenoptera</taxon>
        <taxon>Apocrita</taxon>
        <taxon>Aculeata</taxon>
        <taxon>Formicoidea</taxon>
        <taxon>Formicidae</taxon>
        <taxon>Ponerinae</taxon>
        <taxon>Ponerini</taxon>
        <taxon>Dinoponera</taxon>
    </lineage>
</organism>
<feature type="compositionally biased region" description="Basic and acidic residues" evidence="5">
    <location>
        <begin position="344"/>
        <end position="355"/>
    </location>
</feature>
<dbReference type="SMART" id="SM00509">
    <property type="entry name" value="TFS2N"/>
    <property type="match status" value="1"/>
</dbReference>
<dbReference type="GeneID" id="106740869"/>
<dbReference type="PANTHER" id="PTHR15141">
    <property type="entry name" value="TRANSCRIPTION ELONGATION FACTOR B POLYPEPTIDE 3"/>
    <property type="match status" value="1"/>
</dbReference>
<dbReference type="KEGG" id="dqu:106740869"/>
<protein>
    <submittedName>
        <fullName evidence="8">Transcription elongation factor B polypeptide 3-like</fullName>
    </submittedName>
</protein>
<evidence type="ECO:0000256" key="1">
    <source>
        <dbReference type="ARBA" id="ARBA00004123"/>
    </source>
</evidence>
<reference evidence="8" key="1">
    <citation type="submission" date="2025-08" db="UniProtKB">
        <authorList>
            <consortium name="RefSeq"/>
        </authorList>
    </citation>
    <scope>IDENTIFICATION</scope>
</reference>
<dbReference type="Pfam" id="PF06881">
    <property type="entry name" value="Elongin_A"/>
    <property type="match status" value="1"/>
</dbReference>
<dbReference type="OrthoDB" id="21513at2759"/>
<dbReference type="Proteomes" id="UP000515204">
    <property type="component" value="Unplaced"/>
</dbReference>
<dbReference type="InterPro" id="IPR051870">
    <property type="entry name" value="Elongin-A_domain"/>
</dbReference>
<dbReference type="RefSeq" id="XP_014467806.1">
    <property type="nucleotide sequence ID" value="XM_014612320.1"/>
</dbReference>
<dbReference type="InterPro" id="IPR010684">
    <property type="entry name" value="RNA_pol_II_trans_fac_SIII_A"/>
</dbReference>
<dbReference type="SUPFAM" id="SSF47676">
    <property type="entry name" value="Conserved domain common to transcription factors TFIIS, elongin A, CRSP70"/>
    <property type="match status" value="1"/>
</dbReference>
<feature type="region of interest" description="Disordered" evidence="5">
    <location>
        <begin position="671"/>
        <end position="691"/>
    </location>
</feature>
<sequence>MSVINKIHHYQRSIEKCGANLDRILHCITKLYNLPVTVQHLQETGVGRTVNGLRKYDGAVGNAAKALVAKWKAMVVDEYSSGEEDDEVGVKIDNYTDNHDAVKPKETEENILDQAQQLKNTHEELKNEVTMEQSATQLYKSKEQSPKDTEDKHGRHEKTSHSSKHLQNEMKSKESRNSKSSSRKDETHKTREQNHSKNGDLEKTNDRLMKNNDNTSGRRTLDSSSSKRDSSSKRSKLSDSGSNNETQLFISEKTHSSRSSEIKLKVEDDKDKSNVKQEKKSSQEESRSGPSKLKSQDSSSKTKDSSEKHKHKKDHVDHKRTDSKRDSSHHSSKEISESKVSSSSKDHVKSKDRDRKREHKKDKGHHEKKKEIKMRLSQGITSNEGIDCNSGASFAEALGMCTMPQPSRKRNQSSSNPSRKAGKTEVTSPPSKKKMTAATIESECSDDPNPPSLLASNVKLEPLNVDLASTLPEISPNYKPLPHINPVQRREEAKFVDDVILVKNQRTKVYSGNKVGYTSVPSLCELSMRVLIENIDALEFTGGVPYDIIKPVLERATPDQLFTLEHYNPYLIEDTGTLWQFHCNREFRNKQRQEMESWREMYMRCLDEREAKLKTLTANIKQSIDKSVPVRSTKLAYVDNVVKPPRNVLKKQAKYGTANDTPATVSSLKKKLTGGGGTNNATNIAVPPPPMSRFKMSTSNSVKKTKAPLMAKALQLIKGRYKR</sequence>
<feature type="compositionally biased region" description="Basic and acidic residues" evidence="5">
    <location>
        <begin position="252"/>
        <end position="287"/>
    </location>
</feature>
<keyword evidence="4" id="KW-0175">Coiled coil</keyword>
<feature type="region of interest" description="Disordered" evidence="5">
    <location>
        <begin position="137"/>
        <end position="385"/>
    </location>
</feature>
<dbReference type="Pfam" id="PF08711">
    <property type="entry name" value="Med26"/>
    <property type="match status" value="1"/>
</dbReference>
<evidence type="ECO:0000313" key="8">
    <source>
        <dbReference type="RefSeq" id="XP_014467806.1"/>
    </source>
</evidence>
<evidence type="ECO:0000259" key="6">
    <source>
        <dbReference type="PROSITE" id="PS51319"/>
    </source>
</evidence>
<dbReference type="GO" id="GO:0070449">
    <property type="term" value="C:elongin complex"/>
    <property type="evidence" value="ECO:0007669"/>
    <property type="project" value="InterPro"/>
</dbReference>
<feature type="region of interest" description="Disordered" evidence="5">
    <location>
        <begin position="403"/>
        <end position="451"/>
    </location>
</feature>
<evidence type="ECO:0000256" key="3">
    <source>
        <dbReference type="PROSITE-ProRule" id="PRU00649"/>
    </source>
</evidence>
<gene>
    <name evidence="8" type="primary">LOC106740869</name>
</gene>
<dbReference type="Gene3D" id="1.20.930.10">
    <property type="entry name" value="Conserved domain common to transcription factors TFIIS, elongin A, CRSP70"/>
    <property type="match status" value="1"/>
</dbReference>
<keyword evidence="7" id="KW-1185">Reference proteome</keyword>
<name>A0A6P3WP34_DINQU</name>
<feature type="compositionally biased region" description="Basic and acidic residues" evidence="5">
    <location>
        <begin position="140"/>
        <end position="210"/>
    </location>
</feature>
<evidence type="ECO:0000256" key="5">
    <source>
        <dbReference type="SAM" id="MobiDB-lite"/>
    </source>
</evidence>
<dbReference type="InterPro" id="IPR003617">
    <property type="entry name" value="TFIIS/CRSP70_N_sub"/>
</dbReference>
<keyword evidence="2 3" id="KW-0539">Nucleus</keyword>
<dbReference type="CTD" id="6924"/>
<feature type="compositionally biased region" description="Basic and acidic residues" evidence="5">
    <location>
        <begin position="219"/>
        <end position="232"/>
    </location>
</feature>
<dbReference type="PANTHER" id="PTHR15141:SF76">
    <property type="entry name" value="TRANSCRIPTION ELONGATION FACTOR B POLYPEPTIDE 3"/>
    <property type="match status" value="1"/>
</dbReference>
<feature type="domain" description="TFIIS N-terminal" evidence="6">
    <location>
        <begin position="1"/>
        <end position="78"/>
    </location>
</feature>
<accession>A0A6P3WP34</accession>
<feature type="coiled-coil region" evidence="4">
    <location>
        <begin position="105"/>
        <end position="135"/>
    </location>
</feature>
<evidence type="ECO:0000313" key="7">
    <source>
        <dbReference type="Proteomes" id="UP000515204"/>
    </source>
</evidence>
<dbReference type="GO" id="GO:0006368">
    <property type="term" value="P:transcription elongation by RNA polymerase II"/>
    <property type="evidence" value="ECO:0007669"/>
    <property type="project" value="InterPro"/>
</dbReference>
<dbReference type="AlphaFoldDB" id="A0A6P3WP34"/>
<dbReference type="InterPro" id="IPR017923">
    <property type="entry name" value="TFIIS_N"/>
</dbReference>
<dbReference type="Gene3D" id="6.10.250.3180">
    <property type="match status" value="1"/>
</dbReference>
<comment type="subcellular location">
    <subcellularLocation>
        <location evidence="1 3">Nucleus</location>
    </subcellularLocation>
</comment>
<evidence type="ECO:0000256" key="2">
    <source>
        <dbReference type="ARBA" id="ARBA00023242"/>
    </source>
</evidence>